<reference evidence="2 3" key="1">
    <citation type="submission" date="2017-10" db="EMBL/GenBank/DDBJ databases">
        <title>Sequencing the genomes of 1000 actinobacteria strains.</title>
        <authorList>
            <person name="Klenk H.-P."/>
        </authorList>
    </citation>
    <scope>NUCLEOTIDE SEQUENCE [LARGE SCALE GENOMIC DNA]</scope>
    <source>
        <strain evidence="2 3">DSM 18966</strain>
    </source>
</reference>
<proteinExistence type="predicted"/>
<evidence type="ECO:0000313" key="3">
    <source>
        <dbReference type="Proteomes" id="UP000225548"/>
    </source>
</evidence>
<dbReference type="OrthoDB" id="5184455at2"/>
<name>A0A2A9E849_9MICO</name>
<feature type="transmembrane region" description="Helical" evidence="1">
    <location>
        <begin position="218"/>
        <end position="239"/>
    </location>
</feature>
<feature type="transmembrane region" description="Helical" evidence="1">
    <location>
        <begin position="95"/>
        <end position="117"/>
    </location>
</feature>
<sequence length="256" mass="27978">MTHVQPITEFFTEIWSRTSEPLPPPEQWVVWATAAAALVLITFGPSWRLSRHVVTIAHEGAHAFVALCTGRKLSGIRLHSDTSGLTVSYGKPRGFGMILTALAGYVGPGLVGLGAAFLLRQGYAVGLLWLLIVLLALMLVQIRNWFGLLSILVSGVVLVLVSWYAPTEWQTATAYLVTWFLLIGAPRPVLELQRSRRSGQAKTSDADILAKLTIFPGLFWVGVFLLVTLGALVLGSWWIGAWSVSDLPKFGDLPKF</sequence>
<feature type="transmembrane region" description="Helical" evidence="1">
    <location>
        <begin position="28"/>
        <end position="47"/>
    </location>
</feature>
<dbReference type="Proteomes" id="UP000225548">
    <property type="component" value="Unassembled WGS sequence"/>
</dbReference>
<feature type="transmembrane region" description="Helical" evidence="1">
    <location>
        <begin position="172"/>
        <end position="190"/>
    </location>
</feature>
<comment type="caution">
    <text evidence="2">The sequence shown here is derived from an EMBL/GenBank/DDBJ whole genome shotgun (WGS) entry which is preliminary data.</text>
</comment>
<keyword evidence="3" id="KW-1185">Reference proteome</keyword>
<feature type="transmembrane region" description="Helical" evidence="1">
    <location>
        <begin position="123"/>
        <end position="140"/>
    </location>
</feature>
<evidence type="ECO:0000313" key="2">
    <source>
        <dbReference type="EMBL" id="PFG35128.1"/>
    </source>
</evidence>
<keyword evidence="1" id="KW-0812">Transmembrane</keyword>
<dbReference type="Pfam" id="PF13398">
    <property type="entry name" value="Peptidase_M50B"/>
    <property type="match status" value="1"/>
</dbReference>
<keyword evidence="1" id="KW-0472">Membrane</keyword>
<keyword evidence="1" id="KW-1133">Transmembrane helix</keyword>
<dbReference type="InterPro" id="IPR049500">
    <property type="entry name" value="Peptidase_M50B-like"/>
</dbReference>
<feature type="transmembrane region" description="Helical" evidence="1">
    <location>
        <begin position="145"/>
        <end position="166"/>
    </location>
</feature>
<evidence type="ECO:0000256" key="1">
    <source>
        <dbReference type="SAM" id="Phobius"/>
    </source>
</evidence>
<gene>
    <name evidence="2" type="ORF">ATL42_3066</name>
</gene>
<dbReference type="RefSeq" id="WP_098456060.1">
    <property type="nucleotide sequence ID" value="NZ_PDJG01000001.1"/>
</dbReference>
<organism evidence="2 3">
    <name type="scientific">Sanguibacter antarcticus</name>
    <dbReference type="NCBI Taxonomy" id="372484"/>
    <lineage>
        <taxon>Bacteria</taxon>
        <taxon>Bacillati</taxon>
        <taxon>Actinomycetota</taxon>
        <taxon>Actinomycetes</taxon>
        <taxon>Micrococcales</taxon>
        <taxon>Sanguibacteraceae</taxon>
        <taxon>Sanguibacter</taxon>
    </lineage>
</organism>
<protein>
    <submittedName>
        <fullName evidence="2">Peptidase M50B-like protein</fullName>
    </submittedName>
</protein>
<dbReference type="EMBL" id="PDJG01000001">
    <property type="protein sequence ID" value="PFG35128.1"/>
    <property type="molecule type" value="Genomic_DNA"/>
</dbReference>
<accession>A0A2A9E849</accession>
<dbReference type="AlphaFoldDB" id="A0A2A9E849"/>